<dbReference type="EMBL" id="AP015035">
    <property type="protein sequence ID" value="BAT78483.1"/>
    <property type="molecule type" value="Genomic_DNA"/>
</dbReference>
<organism evidence="1 2">
    <name type="scientific">Vigna angularis var. angularis</name>
    <dbReference type="NCBI Taxonomy" id="157739"/>
    <lineage>
        <taxon>Eukaryota</taxon>
        <taxon>Viridiplantae</taxon>
        <taxon>Streptophyta</taxon>
        <taxon>Embryophyta</taxon>
        <taxon>Tracheophyta</taxon>
        <taxon>Spermatophyta</taxon>
        <taxon>Magnoliopsida</taxon>
        <taxon>eudicotyledons</taxon>
        <taxon>Gunneridae</taxon>
        <taxon>Pentapetalae</taxon>
        <taxon>rosids</taxon>
        <taxon>fabids</taxon>
        <taxon>Fabales</taxon>
        <taxon>Fabaceae</taxon>
        <taxon>Papilionoideae</taxon>
        <taxon>50 kb inversion clade</taxon>
        <taxon>NPAAA clade</taxon>
        <taxon>indigoferoid/millettioid clade</taxon>
        <taxon>Phaseoleae</taxon>
        <taxon>Vigna</taxon>
    </lineage>
</organism>
<sequence>AVPPPLQISLSLFLSFQSSSNSHSHIRSHPSNFQIRYFHFIFVRSFPPYLFGFHGAGCLWWSFGDAEVWRCGGAAVRRSGSAAMRRCRVSRGDLSALVTSSGGNFDSAGDGGVHR</sequence>
<name>A0A0S3RD07_PHAAN</name>
<gene>
    <name evidence="1" type="primary">Vigan.02G116600</name>
    <name evidence="1" type="ORF">VIGAN_02116600</name>
</gene>
<reference evidence="1 2" key="1">
    <citation type="journal article" date="2015" name="Sci. Rep.">
        <title>The power of single molecule real-time sequencing technology in the de novo assembly of a eukaryotic genome.</title>
        <authorList>
            <person name="Sakai H."/>
            <person name="Naito K."/>
            <person name="Ogiso-Tanaka E."/>
            <person name="Takahashi Y."/>
            <person name="Iseki K."/>
            <person name="Muto C."/>
            <person name="Satou K."/>
            <person name="Teruya K."/>
            <person name="Shiroma A."/>
            <person name="Shimoji M."/>
            <person name="Hirano T."/>
            <person name="Itoh T."/>
            <person name="Kaga A."/>
            <person name="Tomooka N."/>
        </authorList>
    </citation>
    <scope>NUCLEOTIDE SEQUENCE [LARGE SCALE GENOMIC DNA]</scope>
    <source>
        <strain evidence="2">cv. Shumari</strain>
    </source>
</reference>
<protein>
    <submittedName>
        <fullName evidence="1">Uncharacterized protein</fullName>
    </submittedName>
</protein>
<accession>A0A0S3RD07</accession>
<evidence type="ECO:0000313" key="2">
    <source>
        <dbReference type="Proteomes" id="UP000291084"/>
    </source>
</evidence>
<proteinExistence type="predicted"/>
<dbReference type="AlphaFoldDB" id="A0A0S3RD07"/>
<keyword evidence="2" id="KW-1185">Reference proteome</keyword>
<evidence type="ECO:0000313" key="1">
    <source>
        <dbReference type="EMBL" id="BAT78483.1"/>
    </source>
</evidence>
<dbReference type="Proteomes" id="UP000291084">
    <property type="component" value="Chromosome 2"/>
</dbReference>
<feature type="non-terminal residue" evidence="1">
    <location>
        <position position="1"/>
    </location>
</feature>